<proteinExistence type="inferred from homology"/>
<dbReference type="PANTHER" id="PTHR31984:SF17">
    <property type="entry name" value="TRANSCRIPTIONAL REGULATOR"/>
    <property type="match status" value="1"/>
</dbReference>
<reference evidence="2 3" key="1">
    <citation type="submission" date="2019-08" db="EMBL/GenBank/DDBJ databases">
        <title>Genome of Phaeodactylibacter luteus.</title>
        <authorList>
            <person name="Bowman J.P."/>
        </authorList>
    </citation>
    <scope>NUCLEOTIDE SEQUENCE [LARGE SCALE GENOMIC DNA]</scope>
    <source>
        <strain evidence="2 3">KCTC 42180</strain>
    </source>
</reference>
<keyword evidence="3" id="KW-1185">Reference proteome</keyword>
<sequence length="186" mass="21010">MIRKTDVSTGKILLAEPFMMDPHFRRSAVLLCDHGKDGSVGFILDKPLDMRIDELIATFPEIEATVFYGGPVQTDTVHYLHTKGDLVDGSREVTDGIFWGGDFEKLKFLISSKLILPTDIRFFVGYSGWSEGQLAEEMETGSWILSEMFFNYLFGSTSNTVWKEALEHKGDSYAVIANMPDHQSWN</sequence>
<dbReference type="EMBL" id="VOOR01000027">
    <property type="protein sequence ID" value="TXB62599.1"/>
    <property type="molecule type" value="Genomic_DNA"/>
</dbReference>
<dbReference type="AlphaFoldDB" id="A0A5C6RL12"/>
<dbReference type="SUPFAM" id="SSF143456">
    <property type="entry name" value="VC0467-like"/>
    <property type="match status" value="1"/>
</dbReference>
<dbReference type="RefSeq" id="WP_147168047.1">
    <property type="nucleotide sequence ID" value="NZ_VOOR01000027.1"/>
</dbReference>
<dbReference type="PANTHER" id="PTHR31984">
    <property type="entry name" value="TRANSPORTER, PUTATIVE (DUF179)-RELATED"/>
    <property type="match status" value="1"/>
</dbReference>
<dbReference type="OrthoDB" id="9807486at2"/>
<gene>
    <name evidence="2" type="ORF">FRY97_13350</name>
</gene>
<dbReference type="Gene3D" id="3.40.1740.10">
    <property type="entry name" value="VC0467-like"/>
    <property type="match status" value="1"/>
</dbReference>
<dbReference type="InterPro" id="IPR003774">
    <property type="entry name" value="AlgH-like"/>
</dbReference>
<accession>A0A5C6RL12</accession>
<name>A0A5C6RL12_9BACT</name>
<dbReference type="Pfam" id="PF02622">
    <property type="entry name" value="DUF179"/>
    <property type="match status" value="1"/>
</dbReference>
<comment type="similarity">
    <text evidence="1">Belongs to the UPF0301 (AlgH) family.</text>
</comment>
<evidence type="ECO:0000256" key="1">
    <source>
        <dbReference type="HAMAP-Rule" id="MF_00758"/>
    </source>
</evidence>
<protein>
    <recommendedName>
        <fullName evidence="1">UPF0301 protein FRY97_13350</fullName>
    </recommendedName>
</protein>
<dbReference type="HAMAP" id="MF_00758">
    <property type="entry name" value="UPF0301"/>
    <property type="match status" value="1"/>
</dbReference>
<organism evidence="2 3">
    <name type="scientific">Phaeodactylibacter luteus</name>
    <dbReference type="NCBI Taxonomy" id="1564516"/>
    <lineage>
        <taxon>Bacteria</taxon>
        <taxon>Pseudomonadati</taxon>
        <taxon>Bacteroidota</taxon>
        <taxon>Saprospiria</taxon>
        <taxon>Saprospirales</taxon>
        <taxon>Haliscomenobacteraceae</taxon>
        <taxon>Phaeodactylibacter</taxon>
    </lineage>
</organism>
<evidence type="ECO:0000313" key="3">
    <source>
        <dbReference type="Proteomes" id="UP000321580"/>
    </source>
</evidence>
<comment type="caution">
    <text evidence="2">The sequence shown here is derived from an EMBL/GenBank/DDBJ whole genome shotgun (WGS) entry which is preliminary data.</text>
</comment>
<dbReference type="Proteomes" id="UP000321580">
    <property type="component" value="Unassembled WGS sequence"/>
</dbReference>
<evidence type="ECO:0000313" key="2">
    <source>
        <dbReference type="EMBL" id="TXB62599.1"/>
    </source>
</evidence>